<feature type="signal peptide" evidence="1">
    <location>
        <begin position="1"/>
        <end position="31"/>
    </location>
</feature>
<gene>
    <name evidence="2" type="ORF">DSCW_22570</name>
</gene>
<evidence type="ECO:0000256" key="1">
    <source>
        <dbReference type="SAM" id="SignalP"/>
    </source>
</evidence>
<feature type="chain" id="PRO_5024459221" description="Outer membrane protein beta-barrel domain-containing protein" evidence="1">
    <location>
        <begin position="32"/>
        <end position="283"/>
    </location>
</feature>
<organism evidence="2 3">
    <name type="scientific">Desulfosarcina widdelii</name>
    <dbReference type="NCBI Taxonomy" id="947919"/>
    <lineage>
        <taxon>Bacteria</taxon>
        <taxon>Pseudomonadati</taxon>
        <taxon>Thermodesulfobacteriota</taxon>
        <taxon>Desulfobacteria</taxon>
        <taxon>Desulfobacterales</taxon>
        <taxon>Desulfosarcinaceae</taxon>
        <taxon>Desulfosarcina</taxon>
    </lineage>
</organism>
<keyword evidence="1" id="KW-0732">Signal</keyword>
<protein>
    <recommendedName>
        <fullName evidence="4">Outer membrane protein beta-barrel domain-containing protein</fullName>
    </recommendedName>
</protein>
<evidence type="ECO:0000313" key="3">
    <source>
        <dbReference type="Proteomes" id="UP000427769"/>
    </source>
</evidence>
<keyword evidence="3" id="KW-1185">Reference proteome</keyword>
<accession>A0A5K7Z2F7</accession>
<dbReference type="Proteomes" id="UP000427769">
    <property type="component" value="Chromosome"/>
</dbReference>
<reference evidence="2 3" key="1">
    <citation type="submission" date="2019-11" db="EMBL/GenBank/DDBJ databases">
        <title>Comparative genomics of hydrocarbon-degrading Desulfosarcina strains.</title>
        <authorList>
            <person name="Watanabe M."/>
            <person name="Kojima H."/>
            <person name="Fukui M."/>
        </authorList>
    </citation>
    <scope>NUCLEOTIDE SEQUENCE [LARGE SCALE GENOMIC DNA]</scope>
    <source>
        <strain evidence="2 3">PP31</strain>
    </source>
</reference>
<evidence type="ECO:0008006" key="4">
    <source>
        <dbReference type="Google" id="ProtNLM"/>
    </source>
</evidence>
<dbReference type="SUPFAM" id="SSF56935">
    <property type="entry name" value="Porins"/>
    <property type="match status" value="1"/>
</dbReference>
<sequence length="283" mass="31075">MGVTAFQRVRTVVIAVTWACLLAASAPGTIAADDSGGWHFTLQPYLWAPTIEMDLKLAAPNGSTGEPEIEIEPDDYLENLDLALIVTAMARKGKWSFTTDFIFMEVSSEENQLKSIDFGVPEASTSVGADVDVDVTSFITTFGAGYQAIDGPRLKMDLVAGLRYLWMEQDVDWDLEADIDGPGTGQFFTRSGSVTEDGDAWNGVGGVRGEIFLGSGNWFIPFYADIGTGDSDLTWSLFGGIGYSFMDWFDVMIGYRHMEWDNDDEVIQKVRLSGPLMGARFNF</sequence>
<dbReference type="RefSeq" id="WP_155303818.1">
    <property type="nucleotide sequence ID" value="NZ_AP021875.1"/>
</dbReference>
<proteinExistence type="predicted"/>
<name>A0A5K7Z2F7_9BACT</name>
<dbReference type="OrthoDB" id="5449958at2"/>
<dbReference type="KEGG" id="dwd:DSCW_22570"/>
<evidence type="ECO:0000313" key="2">
    <source>
        <dbReference type="EMBL" id="BBO74840.1"/>
    </source>
</evidence>
<dbReference type="AlphaFoldDB" id="A0A5K7Z2F7"/>
<dbReference type="EMBL" id="AP021875">
    <property type="protein sequence ID" value="BBO74840.1"/>
    <property type="molecule type" value="Genomic_DNA"/>
</dbReference>